<dbReference type="EC" id="4.2.3.153" evidence="2"/>
<gene>
    <name evidence="7" type="ORF">ABXS05_18245</name>
</gene>
<keyword evidence="3" id="KW-0456">Lyase</keyword>
<accession>A0ABV3PPC7</accession>
<keyword evidence="8" id="KW-1185">Reference proteome</keyword>
<comment type="catalytic activity">
    <reaction evidence="6">
        <text>2 D-glyceraldehyde 3-phosphate = 4-(hydroxymethyl)-2-furancarboxaldehyde phosphate + phosphate + 2 H2O</text>
        <dbReference type="Rhea" id="RHEA:43536"/>
        <dbReference type="ChEBI" id="CHEBI:15377"/>
        <dbReference type="ChEBI" id="CHEBI:43474"/>
        <dbReference type="ChEBI" id="CHEBI:59776"/>
        <dbReference type="ChEBI" id="CHEBI:83407"/>
        <dbReference type="EC" id="4.2.3.153"/>
    </reaction>
</comment>
<reference evidence="7 8" key="1">
    <citation type="submission" date="2024-07" db="EMBL/GenBank/DDBJ databases">
        <title>Description of Labrys sedimenti sp. nov., isolated from a diclofenac-degrading enrichment culture.</title>
        <authorList>
            <person name="Tancsics A."/>
            <person name="Csepanyi A."/>
        </authorList>
    </citation>
    <scope>NUCLEOTIDE SEQUENCE [LARGE SCALE GENOMIC DNA]</scope>
    <source>
        <strain evidence="7 8">LMG 23578</strain>
    </source>
</reference>
<name>A0ABV3PPC7_9HYPH</name>
<comment type="function">
    <text evidence="1">Catalyzes the formation of 4-(hydroxymethyl)-2-furancarboxaldehyde phosphate (4-HFC-P) from two molecules of glyceraldehyde-3-P (GA-3-P).</text>
</comment>
<sequence length="232" mass="23927">MTRLLVSVVDSAEAGLALAQGADLIDAKDPEAGALGALPLATIRSIQAGLPEDTITSAVAGDDDDVERLADSALAIATTGVTFVKLGLGRTMAQPASVAALGRRLAGHGRFIAVLFADENPPLSLTAALHEAGFVGAMLDTSQKRGIRLPDLLTMDQLSSFVAGCRQLGLMSGLAGSLRIEDIDPLAVLGPDYLGFRGGLCLAGDRRGQLDPQAIGRVARRLQAVRHGEQAA</sequence>
<protein>
    <recommendedName>
        <fullName evidence="2">(5-formylfuran-3-yl)methyl phosphate synthase</fullName>
        <ecNumber evidence="2">4.2.3.153</ecNumber>
    </recommendedName>
    <alternativeName>
        <fullName evidence="5">4-(hydroxymethyl)-2-furancarboxaldehyde-phosphate synthase</fullName>
    </alternativeName>
</protein>
<dbReference type="Proteomes" id="UP001555786">
    <property type="component" value="Unassembled WGS sequence"/>
</dbReference>
<proteinExistence type="predicted"/>
<comment type="caution">
    <text evidence="7">The sequence shown here is derived from an EMBL/GenBank/DDBJ whole genome shotgun (WGS) entry which is preliminary data.</text>
</comment>
<evidence type="ECO:0000256" key="6">
    <source>
        <dbReference type="ARBA" id="ARBA00047628"/>
    </source>
</evidence>
<dbReference type="EMBL" id="JBFNQD010000006">
    <property type="protein sequence ID" value="MEW9307500.1"/>
    <property type="molecule type" value="Genomic_DNA"/>
</dbReference>
<dbReference type="RefSeq" id="WP_367624928.1">
    <property type="nucleotide sequence ID" value="NZ_JBFNQD010000006.1"/>
</dbReference>
<evidence type="ECO:0000313" key="8">
    <source>
        <dbReference type="Proteomes" id="UP001555786"/>
    </source>
</evidence>
<dbReference type="Pfam" id="PF04476">
    <property type="entry name" value="4HFCP_synth"/>
    <property type="match status" value="1"/>
</dbReference>
<evidence type="ECO:0000256" key="4">
    <source>
        <dbReference type="ARBA" id="ARBA00023270"/>
    </source>
</evidence>
<dbReference type="PIRSF" id="PIRSF015957">
    <property type="entry name" value="UCP015957"/>
    <property type="match status" value="1"/>
</dbReference>
<evidence type="ECO:0000313" key="7">
    <source>
        <dbReference type="EMBL" id="MEW9307500.1"/>
    </source>
</evidence>
<evidence type="ECO:0000256" key="2">
    <source>
        <dbReference type="ARBA" id="ARBA00012553"/>
    </source>
</evidence>
<keyword evidence="4" id="KW-0704">Schiff base</keyword>
<evidence type="ECO:0000256" key="3">
    <source>
        <dbReference type="ARBA" id="ARBA00023239"/>
    </source>
</evidence>
<evidence type="ECO:0000256" key="1">
    <source>
        <dbReference type="ARBA" id="ARBA00003810"/>
    </source>
</evidence>
<dbReference type="InterPro" id="IPR007565">
    <property type="entry name" value="4HFCP_synth"/>
</dbReference>
<evidence type="ECO:0000256" key="5">
    <source>
        <dbReference type="ARBA" id="ARBA00032523"/>
    </source>
</evidence>
<organism evidence="7 8">
    <name type="scientific">Labrys neptuniae</name>
    <dbReference type="NCBI Taxonomy" id="376174"/>
    <lineage>
        <taxon>Bacteria</taxon>
        <taxon>Pseudomonadati</taxon>
        <taxon>Pseudomonadota</taxon>
        <taxon>Alphaproteobacteria</taxon>
        <taxon>Hyphomicrobiales</taxon>
        <taxon>Xanthobacteraceae</taxon>
        <taxon>Labrys</taxon>
    </lineage>
</organism>